<dbReference type="NCBIfam" id="TIGR01957">
    <property type="entry name" value="nuoB_fam"/>
    <property type="match status" value="1"/>
</dbReference>
<keyword evidence="2" id="KW-0004">4Fe-4S</keyword>
<dbReference type="PANTHER" id="PTHR11995:SF14">
    <property type="entry name" value="NADH DEHYDROGENASE [UBIQUINONE] IRON-SULFUR PROTEIN 7, MITOCHONDRIAL"/>
    <property type="match status" value="1"/>
</dbReference>
<comment type="caution">
    <text evidence="5">The sequence shown here is derived from an EMBL/GenBank/DDBJ whole genome shotgun (WGS) entry which is preliminary data.</text>
</comment>
<feature type="domain" description="NADH:ubiquinone oxidoreductase-like 20kDa subunit" evidence="4">
    <location>
        <begin position="73"/>
        <end position="178"/>
    </location>
</feature>
<organism evidence="5 6">
    <name type="scientific">Hermanssonia centrifuga</name>
    <dbReference type="NCBI Taxonomy" id="98765"/>
    <lineage>
        <taxon>Eukaryota</taxon>
        <taxon>Fungi</taxon>
        <taxon>Dikarya</taxon>
        <taxon>Basidiomycota</taxon>
        <taxon>Agaricomycotina</taxon>
        <taxon>Agaricomycetes</taxon>
        <taxon>Polyporales</taxon>
        <taxon>Meruliaceae</taxon>
        <taxon>Hermanssonia</taxon>
    </lineage>
</organism>
<dbReference type="EMBL" id="SGPJ01000136">
    <property type="protein sequence ID" value="THG98079.1"/>
    <property type="molecule type" value="Genomic_DNA"/>
</dbReference>
<gene>
    <name evidence="5" type="ORF">EW026_g4063</name>
</gene>
<reference evidence="5 6" key="1">
    <citation type="submission" date="2019-02" db="EMBL/GenBank/DDBJ databases">
        <title>Genome sequencing of the rare red list fungi Phlebia centrifuga.</title>
        <authorList>
            <person name="Buettner E."/>
            <person name="Kellner H."/>
        </authorList>
    </citation>
    <scope>NUCLEOTIDE SEQUENCE [LARGE SCALE GENOMIC DNA]</scope>
    <source>
        <strain evidence="5 6">DSM 108282</strain>
    </source>
</reference>
<keyword evidence="6" id="KW-1185">Reference proteome</keyword>
<keyword evidence="2" id="KW-0479">Metal-binding</keyword>
<dbReference type="GO" id="GO:0046872">
    <property type="term" value="F:metal ion binding"/>
    <property type="evidence" value="ECO:0007669"/>
    <property type="project" value="UniProtKB-KW"/>
</dbReference>
<keyword evidence="2" id="KW-0520">NAD</keyword>
<dbReference type="Gene3D" id="3.40.50.12280">
    <property type="match status" value="1"/>
</dbReference>
<dbReference type="NCBIfam" id="NF005012">
    <property type="entry name" value="PRK06411.1"/>
    <property type="match status" value="1"/>
</dbReference>
<protein>
    <recommendedName>
        <fullName evidence="4">NADH:ubiquinone oxidoreductase-like 20kDa subunit domain-containing protein</fullName>
    </recommendedName>
</protein>
<keyword evidence="2" id="KW-0408">Iron</keyword>
<keyword evidence="2" id="KW-0411">Iron-sulfur</keyword>
<dbReference type="GO" id="GO:0032981">
    <property type="term" value="P:mitochondrial respiratory chain complex I assembly"/>
    <property type="evidence" value="ECO:0007669"/>
    <property type="project" value="TreeGrafter"/>
</dbReference>
<evidence type="ECO:0000256" key="2">
    <source>
        <dbReference type="RuleBase" id="RU004464"/>
    </source>
</evidence>
<dbReference type="GO" id="GO:0009060">
    <property type="term" value="P:aerobic respiration"/>
    <property type="evidence" value="ECO:0007669"/>
    <property type="project" value="TreeGrafter"/>
</dbReference>
<evidence type="ECO:0000259" key="4">
    <source>
        <dbReference type="Pfam" id="PF01058"/>
    </source>
</evidence>
<dbReference type="GO" id="GO:0051539">
    <property type="term" value="F:4 iron, 4 sulfur cluster binding"/>
    <property type="evidence" value="ECO:0007669"/>
    <property type="project" value="UniProtKB-KW"/>
</dbReference>
<feature type="compositionally biased region" description="Polar residues" evidence="3">
    <location>
        <begin position="428"/>
        <end position="437"/>
    </location>
</feature>
<proteinExistence type="inferred from homology"/>
<dbReference type="InterPro" id="IPR006137">
    <property type="entry name" value="NADH_UbQ_OxRdtase-like_20kDa"/>
</dbReference>
<dbReference type="SUPFAM" id="SSF56770">
    <property type="entry name" value="HydA/Nqo6-like"/>
    <property type="match status" value="1"/>
</dbReference>
<dbReference type="GO" id="GO:0005739">
    <property type="term" value="C:mitochondrion"/>
    <property type="evidence" value="ECO:0007669"/>
    <property type="project" value="GOC"/>
</dbReference>
<dbReference type="AlphaFoldDB" id="A0A4S4KMZ9"/>
<comment type="similarity">
    <text evidence="1 2">Belongs to the complex I 20 kDa subunit family.</text>
</comment>
<evidence type="ECO:0000313" key="6">
    <source>
        <dbReference type="Proteomes" id="UP000309038"/>
    </source>
</evidence>
<name>A0A4S4KMZ9_9APHY</name>
<dbReference type="GO" id="GO:0045271">
    <property type="term" value="C:respiratory chain complex I"/>
    <property type="evidence" value="ECO:0007669"/>
    <property type="project" value="TreeGrafter"/>
</dbReference>
<evidence type="ECO:0000256" key="1">
    <source>
        <dbReference type="ARBA" id="ARBA00009173"/>
    </source>
</evidence>
<dbReference type="PROSITE" id="PS01150">
    <property type="entry name" value="COMPLEX1_20K"/>
    <property type="match status" value="1"/>
</dbReference>
<dbReference type="Pfam" id="PF01058">
    <property type="entry name" value="Oxidored_q6"/>
    <property type="match status" value="1"/>
</dbReference>
<dbReference type="GO" id="GO:0015990">
    <property type="term" value="P:electron transport coupled proton transport"/>
    <property type="evidence" value="ECO:0007669"/>
    <property type="project" value="TreeGrafter"/>
</dbReference>
<feature type="region of interest" description="Disordered" evidence="3">
    <location>
        <begin position="420"/>
        <end position="444"/>
    </location>
</feature>
<dbReference type="InterPro" id="IPR006138">
    <property type="entry name" value="NADH_UQ_OxRdtase_20Kd_su"/>
</dbReference>
<dbReference type="PANTHER" id="PTHR11995">
    <property type="entry name" value="NADH DEHYDROGENASE"/>
    <property type="match status" value="1"/>
</dbReference>
<dbReference type="GO" id="GO:0048038">
    <property type="term" value="F:quinone binding"/>
    <property type="evidence" value="ECO:0007669"/>
    <property type="project" value="InterPro"/>
</dbReference>
<dbReference type="FunFam" id="3.40.50.12280:FF:000009">
    <property type="entry name" value="NADH dehydrogenase [ubiquinone] iron-sulfur protein 7, mitochondrial"/>
    <property type="match status" value="1"/>
</dbReference>
<dbReference type="Proteomes" id="UP000309038">
    <property type="component" value="Unassembled WGS sequence"/>
</dbReference>
<dbReference type="GO" id="GO:0008137">
    <property type="term" value="F:NADH dehydrogenase (ubiquinone) activity"/>
    <property type="evidence" value="ECO:0007669"/>
    <property type="project" value="InterPro"/>
</dbReference>
<sequence length="590" mass="65195">MSLATLRSTAGAAARRTALRPQIGINALRTLHTSQPTRTEIPTSTTSAGTPITHIAKLGSNQLSLETPQNKAVEMMHMAAARYDQDRLGVVFRASPRQSDIMIVAGTLTNKMAPALRKVYDQMPEPRWVISMGSCANGGGYYHYSYSVVRGCDRIVPVDIYVPGCPPTAEALLYGMLQLQRKMRRNRKSVLWYRKYPGNSGAWRAEKFSDEPGMQQNTHELVEARIHDGTNTAGAYNPPSGSPPYLHHEGFEGRLQRIPSDDVDGRREPFRATFDTGLVLQTPEMGQRVSGFDQYRENPAHFVPSSPRHPSLPAAGIGAGPSTSNMSPIVPLSAGPSYNAAAMSIPISPKLRAYAQQPTYITPASAPSPINPVYGPPPMPKEEICVECAMRDQDMADVDVTSPGVWERESDVMYEDLVRREEQEEVTGHSSQESTSRPRAKGGRLTEEHLKLWLSVNPKEPSSRQQTLDQYVKAQRSLLEAEALAHARALRESRQLDDKMRDAYSQLRRSAYELGSTAQPSDDTGGVRIKAPRTASTPIAAANSHSREVTLLENVTGLLLRHAEHWFCGFPKTLQVLWTEEPQYWVAKSG</sequence>
<evidence type="ECO:0000256" key="3">
    <source>
        <dbReference type="SAM" id="MobiDB-lite"/>
    </source>
</evidence>
<evidence type="ECO:0000313" key="5">
    <source>
        <dbReference type="EMBL" id="THG98079.1"/>
    </source>
</evidence>
<accession>A0A4S4KMZ9</accession>